<dbReference type="SUPFAM" id="SSF56784">
    <property type="entry name" value="HAD-like"/>
    <property type="match status" value="1"/>
</dbReference>
<evidence type="ECO:0000313" key="2">
    <source>
        <dbReference type="Proteomes" id="UP001055101"/>
    </source>
</evidence>
<dbReference type="InterPro" id="IPR023214">
    <property type="entry name" value="HAD_sf"/>
</dbReference>
<name>A0ABQ4TMG2_9HYPH</name>
<dbReference type="InterPro" id="IPR036412">
    <property type="entry name" value="HAD-like_sf"/>
</dbReference>
<dbReference type="InterPro" id="IPR010033">
    <property type="entry name" value="HAD_SF_ppase_IIIC"/>
</dbReference>
<sequence>MHLSWLPEPRDWAGALASLGAPDAPWEAFVRLAGTRLDALRTNQLDRALQKRLAHAAESFGPPPVKLAVLASSTVSHLLPAIRVGALRRGLRLETYEGPYGSYLQDVLDDASGLHAFRPDEILFAFDTAHVTRGINPTADGASADGARAAALAGMRDLWRQARARFRCPILQQTLLPTALPLLGANEHALAGSRAWATMLLNAEIREAAPEEGVDVFALDDMALRYGLSALHDPVWWLRAKHEVSAAAAPIYGDRLARLLAARKGLSRKCLVLDLDNTVWGGVIGDDGLAGIVLGQGSAEGEAYLSLQAYARDLAARGVILAVVSKNDEANALEAFEHHPEMLLRRGDIAVFLANWDDKAQNLRRVAATLNIGLESLVFVDDNPFERELVRAELPMVAVPELPDDPSGYAPCLAEAGYFEALAVTDEDRARGRHYAAQAVHRSALAEAADLPAYLAGLDMRLVAAPFDRIGLARIVQLTNKTNQFNLTTRRTTEDATLALMADGDVLCRQFRLIDRLADNGMIGLVVGRLTGTGDCVIESWLMSCRVLGRGVEAAMLSVLVQAASERGAQRLIGLYGPSAKNGMVRGHYGRLGFTLLDTDEDGGTRHGLDLSAYVPSPGPIHIEGV</sequence>
<dbReference type="RefSeq" id="WP_147818213.1">
    <property type="nucleotide sequence ID" value="NZ_BPRA01000010.1"/>
</dbReference>
<accession>A0ABQ4TMG2</accession>
<dbReference type="Proteomes" id="UP001055101">
    <property type="component" value="Unassembled WGS sequence"/>
</dbReference>
<dbReference type="EMBL" id="BPRA01000010">
    <property type="protein sequence ID" value="GJE55866.1"/>
    <property type="molecule type" value="Genomic_DNA"/>
</dbReference>
<protein>
    <recommendedName>
        <fullName evidence="3">HAD-IIIC family phosphatase</fullName>
    </recommendedName>
</protein>
<dbReference type="NCBIfam" id="TIGR01686">
    <property type="entry name" value="FkbH"/>
    <property type="match status" value="1"/>
</dbReference>
<comment type="caution">
    <text evidence="1">The sequence shown here is derived from an EMBL/GenBank/DDBJ whole genome shotgun (WGS) entry which is preliminary data.</text>
</comment>
<dbReference type="Gene3D" id="3.40.50.1000">
    <property type="entry name" value="HAD superfamily/HAD-like"/>
    <property type="match status" value="1"/>
</dbReference>
<organism evidence="1 2">
    <name type="scientific">Methylobacterium thuringiense</name>
    <dbReference type="NCBI Taxonomy" id="1003091"/>
    <lineage>
        <taxon>Bacteria</taxon>
        <taxon>Pseudomonadati</taxon>
        <taxon>Pseudomonadota</taxon>
        <taxon>Alphaproteobacteria</taxon>
        <taxon>Hyphomicrobiales</taxon>
        <taxon>Methylobacteriaceae</taxon>
        <taxon>Methylobacterium</taxon>
    </lineage>
</organism>
<evidence type="ECO:0000313" key="1">
    <source>
        <dbReference type="EMBL" id="GJE55866.1"/>
    </source>
</evidence>
<reference evidence="1" key="1">
    <citation type="journal article" date="2021" name="Front. Microbiol.">
        <title>Comprehensive Comparative Genomics and Phenotyping of Methylobacterium Species.</title>
        <authorList>
            <person name="Alessa O."/>
            <person name="Ogura Y."/>
            <person name="Fujitani Y."/>
            <person name="Takami H."/>
            <person name="Hayashi T."/>
            <person name="Sahin N."/>
            <person name="Tani A."/>
        </authorList>
    </citation>
    <scope>NUCLEOTIDE SEQUENCE</scope>
    <source>
        <strain evidence="1">DSM 23674</strain>
    </source>
</reference>
<evidence type="ECO:0008006" key="3">
    <source>
        <dbReference type="Google" id="ProtNLM"/>
    </source>
</evidence>
<keyword evidence="2" id="KW-1185">Reference proteome</keyword>
<gene>
    <name evidence="1" type="ORF">EKPJFOCH_2363</name>
</gene>
<dbReference type="NCBIfam" id="TIGR01681">
    <property type="entry name" value="HAD-SF-IIIC"/>
    <property type="match status" value="1"/>
</dbReference>
<dbReference type="Gene3D" id="3.40.50.1110">
    <property type="entry name" value="SGNH hydrolase"/>
    <property type="match status" value="1"/>
</dbReference>
<proteinExistence type="predicted"/>
<reference evidence="1" key="2">
    <citation type="submission" date="2021-08" db="EMBL/GenBank/DDBJ databases">
        <authorList>
            <person name="Tani A."/>
            <person name="Ola A."/>
            <person name="Ogura Y."/>
            <person name="Katsura K."/>
            <person name="Hayashi T."/>
        </authorList>
    </citation>
    <scope>NUCLEOTIDE SEQUENCE</scope>
    <source>
        <strain evidence="1">DSM 23674</strain>
    </source>
</reference>
<dbReference type="InterPro" id="IPR036514">
    <property type="entry name" value="SGNH_hydro_sf"/>
</dbReference>
<dbReference type="InterPro" id="IPR010037">
    <property type="entry name" value="FkbH_domain"/>
</dbReference>